<sequence length="124" mass="13971">MYGPIDQAGFPKVDCVNVLFHTENLKNVYAGLTFCIFKTTNVVDIFKVHIYVLHHRGFTHISSYRLQLSLKLQSDLPLVYLTFIKCPDLSISYGTIDSVANTPSSSKTLIQNSVYIELGTEQKP</sequence>
<dbReference type="Proteomes" id="UP000244005">
    <property type="component" value="Unassembled WGS sequence"/>
</dbReference>
<dbReference type="AlphaFoldDB" id="A0A2R6W1T1"/>
<proteinExistence type="predicted"/>
<protein>
    <submittedName>
        <fullName evidence="1">Uncharacterized protein</fullName>
    </submittedName>
</protein>
<gene>
    <name evidence="1" type="ORF">MARPO_0183s0018</name>
</gene>
<organism evidence="1 2">
    <name type="scientific">Marchantia polymorpha</name>
    <name type="common">Common liverwort</name>
    <name type="synonym">Marchantia aquatica</name>
    <dbReference type="NCBI Taxonomy" id="3197"/>
    <lineage>
        <taxon>Eukaryota</taxon>
        <taxon>Viridiplantae</taxon>
        <taxon>Streptophyta</taxon>
        <taxon>Embryophyta</taxon>
        <taxon>Marchantiophyta</taxon>
        <taxon>Marchantiopsida</taxon>
        <taxon>Marchantiidae</taxon>
        <taxon>Marchantiales</taxon>
        <taxon>Marchantiaceae</taxon>
        <taxon>Marchantia</taxon>
    </lineage>
</organism>
<name>A0A2R6W1T1_MARPO</name>
<dbReference type="Gramene" id="Mp3g24860.1">
    <property type="protein sequence ID" value="Mp3g24860.1.cds1"/>
    <property type="gene ID" value="Mp3g24860"/>
</dbReference>
<keyword evidence="2" id="KW-1185">Reference proteome</keyword>
<evidence type="ECO:0000313" key="1">
    <source>
        <dbReference type="EMBL" id="PTQ27813.1"/>
    </source>
</evidence>
<evidence type="ECO:0000313" key="2">
    <source>
        <dbReference type="Proteomes" id="UP000244005"/>
    </source>
</evidence>
<dbReference type="EMBL" id="KZ772852">
    <property type="protein sequence ID" value="PTQ27813.1"/>
    <property type="molecule type" value="Genomic_DNA"/>
</dbReference>
<reference evidence="2" key="1">
    <citation type="journal article" date="2017" name="Cell">
        <title>Insights into land plant evolution garnered from the Marchantia polymorpha genome.</title>
        <authorList>
            <person name="Bowman J.L."/>
            <person name="Kohchi T."/>
            <person name="Yamato K.T."/>
            <person name="Jenkins J."/>
            <person name="Shu S."/>
            <person name="Ishizaki K."/>
            <person name="Yamaoka S."/>
            <person name="Nishihama R."/>
            <person name="Nakamura Y."/>
            <person name="Berger F."/>
            <person name="Adam C."/>
            <person name="Aki S.S."/>
            <person name="Althoff F."/>
            <person name="Araki T."/>
            <person name="Arteaga-Vazquez M.A."/>
            <person name="Balasubrmanian S."/>
            <person name="Barry K."/>
            <person name="Bauer D."/>
            <person name="Boehm C.R."/>
            <person name="Briginshaw L."/>
            <person name="Caballero-Perez J."/>
            <person name="Catarino B."/>
            <person name="Chen F."/>
            <person name="Chiyoda S."/>
            <person name="Chovatia M."/>
            <person name="Davies K.M."/>
            <person name="Delmans M."/>
            <person name="Demura T."/>
            <person name="Dierschke T."/>
            <person name="Dolan L."/>
            <person name="Dorantes-Acosta A.E."/>
            <person name="Eklund D.M."/>
            <person name="Florent S.N."/>
            <person name="Flores-Sandoval E."/>
            <person name="Fujiyama A."/>
            <person name="Fukuzawa H."/>
            <person name="Galik B."/>
            <person name="Grimanelli D."/>
            <person name="Grimwood J."/>
            <person name="Grossniklaus U."/>
            <person name="Hamada T."/>
            <person name="Haseloff J."/>
            <person name="Hetherington A.J."/>
            <person name="Higo A."/>
            <person name="Hirakawa Y."/>
            <person name="Hundley H.N."/>
            <person name="Ikeda Y."/>
            <person name="Inoue K."/>
            <person name="Inoue S.I."/>
            <person name="Ishida S."/>
            <person name="Jia Q."/>
            <person name="Kakita M."/>
            <person name="Kanazawa T."/>
            <person name="Kawai Y."/>
            <person name="Kawashima T."/>
            <person name="Kennedy M."/>
            <person name="Kinose K."/>
            <person name="Kinoshita T."/>
            <person name="Kohara Y."/>
            <person name="Koide E."/>
            <person name="Komatsu K."/>
            <person name="Kopischke S."/>
            <person name="Kubo M."/>
            <person name="Kyozuka J."/>
            <person name="Lagercrantz U."/>
            <person name="Lin S.S."/>
            <person name="Lindquist E."/>
            <person name="Lipzen A.M."/>
            <person name="Lu C.W."/>
            <person name="De Luna E."/>
            <person name="Martienssen R.A."/>
            <person name="Minamino N."/>
            <person name="Mizutani M."/>
            <person name="Mizutani M."/>
            <person name="Mochizuki N."/>
            <person name="Monte I."/>
            <person name="Mosher R."/>
            <person name="Nagasaki H."/>
            <person name="Nakagami H."/>
            <person name="Naramoto S."/>
            <person name="Nishitani K."/>
            <person name="Ohtani M."/>
            <person name="Okamoto T."/>
            <person name="Okumura M."/>
            <person name="Phillips J."/>
            <person name="Pollak B."/>
            <person name="Reinders A."/>
            <person name="Rovekamp M."/>
            <person name="Sano R."/>
            <person name="Sawa S."/>
            <person name="Schmid M.W."/>
            <person name="Shirakawa M."/>
            <person name="Solano R."/>
            <person name="Spunde A."/>
            <person name="Suetsugu N."/>
            <person name="Sugano S."/>
            <person name="Sugiyama A."/>
            <person name="Sun R."/>
            <person name="Suzuki Y."/>
            <person name="Takenaka M."/>
            <person name="Takezawa D."/>
            <person name="Tomogane H."/>
            <person name="Tsuzuki M."/>
            <person name="Ueda T."/>
            <person name="Umeda M."/>
            <person name="Ward J.M."/>
            <person name="Watanabe Y."/>
            <person name="Yazaki K."/>
            <person name="Yokoyama R."/>
            <person name="Yoshitake Y."/>
            <person name="Yotsui I."/>
            <person name="Zachgo S."/>
            <person name="Schmutz J."/>
        </authorList>
    </citation>
    <scope>NUCLEOTIDE SEQUENCE [LARGE SCALE GENOMIC DNA]</scope>
    <source>
        <strain evidence="2">Tak-1</strain>
    </source>
</reference>
<accession>A0A2R6W1T1</accession>